<dbReference type="InterPro" id="IPR002582">
    <property type="entry name" value="ACPS"/>
</dbReference>
<dbReference type="AlphaFoldDB" id="A0A4P6FBH4"/>
<comment type="cofactor">
    <cofactor evidence="8">
        <name>Mg(2+)</name>
        <dbReference type="ChEBI" id="CHEBI:18420"/>
    </cofactor>
</comment>
<dbReference type="InterPro" id="IPR037143">
    <property type="entry name" value="4-PPantetheinyl_Trfase_dom_sf"/>
</dbReference>
<evidence type="ECO:0000256" key="5">
    <source>
        <dbReference type="ARBA" id="ARBA00022842"/>
    </source>
</evidence>
<dbReference type="EMBL" id="CP035491">
    <property type="protein sequence ID" value="QAY73194.1"/>
    <property type="molecule type" value="Genomic_DNA"/>
</dbReference>
<keyword evidence="5 8" id="KW-0460">Magnesium</keyword>
<dbReference type="Gene3D" id="3.90.470.20">
    <property type="entry name" value="4'-phosphopantetheinyl transferase domain"/>
    <property type="match status" value="1"/>
</dbReference>
<dbReference type="NCBIfam" id="TIGR00516">
    <property type="entry name" value="acpS"/>
    <property type="match status" value="1"/>
</dbReference>
<dbReference type="Proteomes" id="UP000291259">
    <property type="component" value="Chromosome"/>
</dbReference>
<dbReference type="SUPFAM" id="SSF56214">
    <property type="entry name" value="4'-phosphopantetheinyl transferase"/>
    <property type="match status" value="1"/>
</dbReference>
<keyword evidence="3 8" id="KW-0479">Metal-binding</keyword>
<evidence type="ECO:0000256" key="8">
    <source>
        <dbReference type="HAMAP-Rule" id="MF_00101"/>
    </source>
</evidence>
<name>A0A4P6FBH4_9MICO</name>
<keyword evidence="7 8" id="KW-0275">Fatty acid biosynthesis</keyword>
<dbReference type="InterPro" id="IPR004568">
    <property type="entry name" value="Ppantetheine-prot_Trfase_dom"/>
</dbReference>
<keyword evidence="1 8" id="KW-0444">Lipid biosynthesis</keyword>
<dbReference type="GO" id="GO:0000287">
    <property type="term" value="F:magnesium ion binding"/>
    <property type="evidence" value="ECO:0007669"/>
    <property type="project" value="UniProtKB-UniRule"/>
</dbReference>
<dbReference type="RefSeq" id="WP_129190201.1">
    <property type="nucleotide sequence ID" value="NZ_CP035491.1"/>
</dbReference>
<feature type="domain" description="4'-phosphopantetheinyl transferase" evidence="9">
    <location>
        <begin position="4"/>
        <end position="84"/>
    </location>
</feature>
<evidence type="ECO:0000313" key="10">
    <source>
        <dbReference type="EMBL" id="QAY73194.1"/>
    </source>
</evidence>
<feature type="binding site" evidence="8">
    <location>
        <position position="50"/>
    </location>
    <ligand>
        <name>Mg(2+)</name>
        <dbReference type="ChEBI" id="CHEBI:18420"/>
    </ligand>
</feature>
<reference evidence="10 11" key="1">
    <citation type="submission" date="2019-01" db="EMBL/GenBank/DDBJ databases">
        <title>Genome sequencing of strain FW100M-8.</title>
        <authorList>
            <person name="Heo J."/>
            <person name="Kim S.-J."/>
            <person name="Kim J.-S."/>
            <person name="Hong S.-B."/>
            <person name="Kwon S.-W."/>
        </authorList>
    </citation>
    <scope>NUCLEOTIDE SEQUENCE [LARGE SCALE GENOMIC DNA]</scope>
    <source>
        <strain evidence="10 11">FW100M-8</strain>
    </source>
</reference>
<dbReference type="NCBIfam" id="NF000832">
    <property type="entry name" value="PRK00070.3-2"/>
    <property type="match status" value="1"/>
</dbReference>
<organism evidence="10 11">
    <name type="scientific">Agromyces protaetiae</name>
    <dbReference type="NCBI Taxonomy" id="2509455"/>
    <lineage>
        <taxon>Bacteria</taxon>
        <taxon>Bacillati</taxon>
        <taxon>Actinomycetota</taxon>
        <taxon>Actinomycetes</taxon>
        <taxon>Micrococcales</taxon>
        <taxon>Microbacteriaceae</taxon>
        <taxon>Agromyces</taxon>
    </lineage>
</organism>
<evidence type="ECO:0000256" key="1">
    <source>
        <dbReference type="ARBA" id="ARBA00022516"/>
    </source>
</evidence>
<keyword evidence="6 8" id="KW-0443">Lipid metabolism</keyword>
<dbReference type="HAMAP" id="MF_00101">
    <property type="entry name" value="AcpS"/>
    <property type="match status" value="1"/>
</dbReference>
<evidence type="ECO:0000256" key="7">
    <source>
        <dbReference type="ARBA" id="ARBA00023160"/>
    </source>
</evidence>
<dbReference type="KEGG" id="agf:ET445_07355"/>
<proteinExistence type="inferred from homology"/>
<dbReference type="InterPro" id="IPR008278">
    <property type="entry name" value="4-PPantetheinyl_Trfase_dom"/>
</dbReference>
<dbReference type="GO" id="GO:0008897">
    <property type="term" value="F:holo-[acyl-carrier-protein] synthase activity"/>
    <property type="evidence" value="ECO:0007669"/>
    <property type="project" value="UniProtKB-UniRule"/>
</dbReference>
<comment type="subcellular location">
    <subcellularLocation>
        <location evidence="8">Cytoplasm</location>
    </subcellularLocation>
</comment>
<evidence type="ECO:0000256" key="4">
    <source>
        <dbReference type="ARBA" id="ARBA00022832"/>
    </source>
</evidence>
<protein>
    <recommendedName>
        <fullName evidence="8">Holo-[acyl-carrier-protein] synthase</fullName>
        <shortName evidence="8">Holo-ACP synthase</shortName>
        <ecNumber evidence="8">2.7.8.7</ecNumber>
    </recommendedName>
    <alternativeName>
        <fullName evidence="8">4'-phosphopantetheinyl transferase AcpS</fullName>
    </alternativeName>
</protein>
<keyword evidence="2 8" id="KW-0808">Transferase</keyword>
<dbReference type="GO" id="GO:0006633">
    <property type="term" value="P:fatty acid biosynthetic process"/>
    <property type="evidence" value="ECO:0007669"/>
    <property type="project" value="UniProtKB-UniRule"/>
</dbReference>
<comment type="similarity">
    <text evidence="8">Belongs to the P-Pant transferase superfamily. AcpS family.</text>
</comment>
<evidence type="ECO:0000259" key="9">
    <source>
        <dbReference type="Pfam" id="PF01648"/>
    </source>
</evidence>
<comment type="function">
    <text evidence="8">Transfers the 4'-phosphopantetheine moiety from coenzyme A to a Ser of acyl-carrier-protein.</text>
</comment>
<evidence type="ECO:0000256" key="2">
    <source>
        <dbReference type="ARBA" id="ARBA00022679"/>
    </source>
</evidence>
<dbReference type="GO" id="GO:0005737">
    <property type="term" value="C:cytoplasm"/>
    <property type="evidence" value="ECO:0007669"/>
    <property type="project" value="UniProtKB-SubCell"/>
</dbReference>
<sequence>MIAGIGIDVVDIARFERSLVRTPRLVERLFAESERDHPARSLAARFAAKEALIKALGGHAVIRWHDMRVVQDTEGNPDFVLEGALAEHVRALGIDRVHLSMSHDAGIASAFVIVERAADGGRIA</sequence>
<evidence type="ECO:0000256" key="3">
    <source>
        <dbReference type="ARBA" id="ARBA00022723"/>
    </source>
</evidence>
<gene>
    <name evidence="8" type="primary">acpS</name>
    <name evidence="10" type="ORF">ET445_07355</name>
</gene>
<keyword evidence="8" id="KW-0963">Cytoplasm</keyword>
<evidence type="ECO:0000256" key="6">
    <source>
        <dbReference type="ARBA" id="ARBA00023098"/>
    </source>
</evidence>
<dbReference type="EC" id="2.7.8.7" evidence="8"/>
<feature type="binding site" evidence="8">
    <location>
        <position position="8"/>
    </location>
    <ligand>
        <name>Mg(2+)</name>
        <dbReference type="ChEBI" id="CHEBI:18420"/>
    </ligand>
</feature>
<keyword evidence="11" id="KW-1185">Reference proteome</keyword>
<dbReference type="OrthoDB" id="517356at2"/>
<accession>A0A4P6FBH4</accession>
<dbReference type="Pfam" id="PF01648">
    <property type="entry name" value="ACPS"/>
    <property type="match status" value="1"/>
</dbReference>
<evidence type="ECO:0000313" key="11">
    <source>
        <dbReference type="Proteomes" id="UP000291259"/>
    </source>
</evidence>
<comment type="catalytic activity">
    <reaction evidence="8">
        <text>apo-[ACP] + CoA = holo-[ACP] + adenosine 3',5'-bisphosphate + H(+)</text>
        <dbReference type="Rhea" id="RHEA:12068"/>
        <dbReference type="Rhea" id="RHEA-COMP:9685"/>
        <dbReference type="Rhea" id="RHEA-COMP:9690"/>
        <dbReference type="ChEBI" id="CHEBI:15378"/>
        <dbReference type="ChEBI" id="CHEBI:29999"/>
        <dbReference type="ChEBI" id="CHEBI:57287"/>
        <dbReference type="ChEBI" id="CHEBI:58343"/>
        <dbReference type="ChEBI" id="CHEBI:64479"/>
        <dbReference type="EC" id="2.7.8.7"/>
    </reaction>
</comment>
<dbReference type="NCBIfam" id="TIGR00556">
    <property type="entry name" value="pantethn_trn"/>
    <property type="match status" value="1"/>
</dbReference>
<keyword evidence="4 8" id="KW-0276">Fatty acid metabolism</keyword>